<keyword evidence="1" id="KW-0812">Transmembrane</keyword>
<dbReference type="AlphaFoldDB" id="A0A2P2N7U4"/>
<protein>
    <submittedName>
        <fullName evidence="2">Uncharacterized protein</fullName>
    </submittedName>
</protein>
<name>A0A2P2N7U4_RHIMU</name>
<organism evidence="2">
    <name type="scientific">Rhizophora mucronata</name>
    <name type="common">Asiatic mangrove</name>
    <dbReference type="NCBI Taxonomy" id="61149"/>
    <lineage>
        <taxon>Eukaryota</taxon>
        <taxon>Viridiplantae</taxon>
        <taxon>Streptophyta</taxon>
        <taxon>Embryophyta</taxon>
        <taxon>Tracheophyta</taxon>
        <taxon>Spermatophyta</taxon>
        <taxon>Magnoliopsida</taxon>
        <taxon>eudicotyledons</taxon>
        <taxon>Gunneridae</taxon>
        <taxon>Pentapetalae</taxon>
        <taxon>rosids</taxon>
        <taxon>fabids</taxon>
        <taxon>Malpighiales</taxon>
        <taxon>Rhizophoraceae</taxon>
        <taxon>Rhizophora</taxon>
    </lineage>
</organism>
<keyword evidence="1" id="KW-0472">Membrane</keyword>
<keyword evidence="1" id="KW-1133">Transmembrane helix</keyword>
<reference evidence="2" key="1">
    <citation type="submission" date="2018-02" db="EMBL/GenBank/DDBJ databases">
        <title>Rhizophora mucronata_Transcriptome.</title>
        <authorList>
            <person name="Meera S.P."/>
            <person name="Sreeshan A."/>
            <person name="Augustine A."/>
        </authorList>
    </citation>
    <scope>NUCLEOTIDE SEQUENCE</scope>
    <source>
        <tissue evidence="2">Leaf</tissue>
    </source>
</reference>
<dbReference type="EMBL" id="GGEC01058074">
    <property type="protein sequence ID" value="MBX38558.1"/>
    <property type="molecule type" value="Transcribed_RNA"/>
</dbReference>
<accession>A0A2P2N7U4</accession>
<evidence type="ECO:0000256" key="1">
    <source>
        <dbReference type="SAM" id="Phobius"/>
    </source>
</evidence>
<proteinExistence type="predicted"/>
<feature type="transmembrane region" description="Helical" evidence="1">
    <location>
        <begin position="37"/>
        <end position="57"/>
    </location>
</feature>
<sequence length="59" mass="6937">MCVHAHTETCLQLYCFTDRYLKPNQWFLMTCSSLSHYFFPLGLLKTYFGATILHWTLSG</sequence>
<evidence type="ECO:0000313" key="2">
    <source>
        <dbReference type="EMBL" id="MBX38558.1"/>
    </source>
</evidence>